<name>A0A8B9N811_9AVES</name>
<dbReference type="PANTHER" id="PTHR37885:SF1">
    <property type="entry name" value="CMT1A DUPLICATED REGION TRANSCRIPT 4 PROTEIN"/>
    <property type="match status" value="1"/>
</dbReference>
<reference evidence="2" key="2">
    <citation type="submission" date="2025-09" db="UniProtKB">
        <authorList>
            <consortium name="Ensembl"/>
        </authorList>
    </citation>
    <scope>IDENTIFICATION</scope>
</reference>
<proteinExistence type="predicted"/>
<dbReference type="Proteomes" id="UP000694541">
    <property type="component" value="Unplaced"/>
</dbReference>
<evidence type="ECO:0000313" key="3">
    <source>
        <dbReference type="Proteomes" id="UP000694541"/>
    </source>
</evidence>
<reference evidence="2" key="1">
    <citation type="submission" date="2025-08" db="UniProtKB">
        <authorList>
            <consortium name="Ensembl"/>
        </authorList>
    </citation>
    <scope>IDENTIFICATION</scope>
</reference>
<dbReference type="AlphaFoldDB" id="A0A8B9N811"/>
<dbReference type="PANTHER" id="PTHR37885">
    <property type="entry name" value="CMT1A DUPLICATED REGION TRANSCRIPT 4 PROTEIN"/>
    <property type="match status" value="1"/>
</dbReference>
<evidence type="ECO:0000256" key="1">
    <source>
        <dbReference type="SAM" id="MobiDB-lite"/>
    </source>
</evidence>
<organism evidence="2 3">
    <name type="scientific">Accipiter nisus</name>
    <name type="common">Eurasian sparrowhawk</name>
    <dbReference type="NCBI Taxonomy" id="211598"/>
    <lineage>
        <taxon>Eukaryota</taxon>
        <taxon>Metazoa</taxon>
        <taxon>Chordata</taxon>
        <taxon>Craniata</taxon>
        <taxon>Vertebrata</taxon>
        <taxon>Euteleostomi</taxon>
        <taxon>Archelosauria</taxon>
        <taxon>Archosauria</taxon>
        <taxon>Dinosauria</taxon>
        <taxon>Saurischia</taxon>
        <taxon>Theropoda</taxon>
        <taxon>Coelurosauria</taxon>
        <taxon>Aves</taxon>
        <taxon>Neognathae</taxon>
        <taxon>Neoaves</taxon>
        <taxon>Telluraves</taxon>
        <taxon>Accipitrimorphae</taxon>
        <taxon>Accipitriformes</taxon>
        <taxon>Accipitridae</taxon>
        <taxon>Accipitrinae</taxon>
        <taxon>Accipiter</taxon>
    </lineage>
</organism>
<sequence length="134" mass="14804">NPCQRVKKPGANMGLPGHLIQCHHPQPAYTTYTAPVVKMLVEQDEQRKAAWNCPAETEPNGEPQEAGFEEETRVLSKLSRGSSIPGTEKDSVGTSTAETSLPSPSVCNRVIFARKPPLRVLPFISLMRYWKVCT</sequence>
<feature type="region of interest" description="Disordered" evidence="1">
    <location>
        <begin position="48"/>
        <end position="101"/>
    </location>
</feature>
<accession>A0A8B9N811</accession>
<dbReference type="Ensembl" id="ENSANIT00000019680.1">
    <property type="protein sequence ID" value="ENSANIP00000019044.1"/>
    <property type="gene ID" value="ENSANIG00000012943.1"/>
</dbReference>
<dbReference type="Pfam" id="PF15213">
    <property type="entry name" value="CDRT4"/>
    <property type="match status" value="1"/>
</dbReference>
<evidence type="ECO:0000313" key="2">
    <source>
        <dbReference type="Ensembl" id="ENSANIP00000019044.1"/>
    </source>
</evidence>
<protein>
    <submittedName>
        <fullName evidence="2">Uncharacterized protein</fullName>
    </submittedName>
</protein>
<dbReference type="InterPro" id="IPR029185">
    <property type="entry name" value="CDRT4"/>
</dbReference>
<feature type="compositionally biased region" description="Polar residues" evidence="1">
    <location>
        <begin position="92"/>
        <end position="101"/>
    </location>
</feature>
<keyword evidence="3" id="KW-1185">Reference proteome</keyword>